<evidence type="ECO:0000313" key="5">
    <source>
        <dbReference type="Proteomes" id="UP000094893"/>
    </source>
</evidence>
<dbReference type="STRING" id="930.GCA_002079865_00225"/>
<dbReference type="InterPro" id="IPR003509">
    <property type="entry name" value="UPF0102_YraN-like"/>
</dbReference>
<dbReference type="Pfam" id="PF02021">
    <property type="entry name" value="UPF0102"/>
    <property type="match status" value="1"/>
</dbReference>
<dbReference type="NCBIfam" id="TIGR00252">
    <property type="entry name" value="YraN family protein"/>
    <property type="match status" value="1"/>
</dbReference>
<dbReference type="Gene3D" id="3.40.1350.10">
    <property type="match status" value="1"/>
</dbReference>
<dbReference type="PANTHER" id="PTHR34039:SF1">
    <property type="entry name" value="UPF0102 PROTEIN YRAN"/>
    <property type="match status" value="1"/>
</dbReference>
<dbReference type="SUPFAM" id="SSF52980">
    <property type="entry name" value="Restriction endonuclease-like"/>
    <property type="match status" value="1"/>
</dbReference>
<evidence type="ECO:0000313" key="3">
    <source>
        <dbReference type="EMBL" id="OCX68602.1"/>
    </source>
</evidence>
<sequence length="121" mass="13839">MPSPRQNFGQQGEDRALALLLRAGLKLLLRNFRCRSGEIDLIVLDNEALVFVEVRQRTHNRQGSAAASVNHRKQQRLIRAAEYFLLRNPRHGLRPCRFDVIAIDGDAAPEWIRDAFRVPSP</sequence>
<dbReference type="NCBIfam" id="NF009150">
    <property type="entry name" value="PRK12497.1-3"/>
    <property type="match status" value="1"/>
</dbReference>
<dbReference type="InterPro" id="IPR011856">
    <property type="entry name" value="tRNA_endonuc-like_dom_sf"/>
</dbReference>
<reference evidence="4 5" key="1">
    <citation type="journal article" date="2016" name="Int. J. Mol. Sci.">
        <title>Comparative genomics of the extreme acidophile Acidithiobacillus thiooxidans reveals intraspecific divergence and niche adaptation.</title>
        <authorList>
            <person name="Zhang X."/>
            <person name="Feng X."/>
            <person name="Tao J."/>
            <person name="Ma L."/>
            <person name="Xiao Y."/>
            <person name="Liang Y."/>
            <person name="Liu X."/>
            <person name="Yin H."/>
        </authorList>
    </citation>
    <scope>NUCLEOTIDE SEQUENCE [LARGE SCALE GENOMIC DNA]</scope>
    <source>
        <strain evidence="4 5">A02</strain>
        <strain evidence="3">DXS-W</strain>
    </source>
</reference>
<protein>
    <recommendedName>
        <fullName evidence="2">UPF0102 protein A6M23_17805</fullName>
    </recommendedName>
</protein>
<dbReference type="AlphaFoldDB" id="A0A1C2I0M8"/>
<dbReference type="EMBL" id="LWSA01000236">
    <property type="protein sequence ID" value="OCX69552.1"/>
    <property type="molecule type" value="Genomic_DNA"/>
</dbReference>
<dbReference type="Proteomes" id="UP000094893">
    <property type="component" value="Unassembled WGS sequence"/>
</dbReference>
<evidence type="ECO:0000313" key="6">
    <source>
        <dbReference type="Proteomes" id="UP000095008"/>
    </source>
</evidence>
<dbReference type="PANTHER" id="PTHR34039">
    <property type="entry name" value="UPF0102 PROTEIN YRAN"/>
    <property type="match status" value="1"/>
</dbReference>
<dbReference type="InterPro" id="IPR011335">
    <property type="entry name" value="Restrct_endonuc-II-like"/>
</dbReference>
<gene>
    <name evidence="3" type="ORF">A6M23_17805</name>
    <name evidence="4" type="ORF">A6P07_16245</name>
</gene>
<comment type="similarity">
    <text evidence="1 2">Belongs to the UPF0102 family.</text>
</comment>
<comment type="caution">
    <text evidence="4">The sequence shown here is derived from an EMBL/GenBank/DDBJ whole genome shotgun (WGS) entry which is preliminary data.</text>
</comment>
<dbReference type="GO" id="GO:0003676">
    <property type="term" value="F:nucleic acid binding"/>
    <property type="evidence" value="ECO:0007669"/>
    <property type="project" value="InterPro"/>
</dbReference>
<dbReference type="eggNOG" id="COG0792">
    <property type="taxonomic scope" value="Bacteria"/>
</dbReference>
<keyword evidence="6" id="KW-1185">Reference proteome</keyword>
<evidence type="ECO:0000313" key="4">
    <source>
        <dbReference type="EMBL" id="OCX69552.1"/>
    </source>
</evidence>
<dbReference type="GeneID" id="60697757"/>
<dbReference type="EMBL" id="LWRY01000259">
    <property type="protein sequence ID" value="OCX68602.1"/>
    <property type="molecule type" value="Genomic_DNA"/>
</dbReference>
<dbReference type="Proteomes" id="UP000095008">
    <property type="component" value="Unassembled WGS sequence"/>
</dbReference>
<proteinExistence type="inferred from homology"/>
<accession>A0A1C2I0M8</accession>
<name>A0A1C2I0M8_ACITH</name>
<dbReference type="HAMAP" id="MF_00048">
    <property type="entry name" value="UPF0102"/>
    <property type="match status" value="1"/>
</dbReference>
<evidence type="ECO:0000256" key="1">
    <source>
        <dbReference type="ARBA" id="ARBA00006738"/>
    </source>
</evidence>
<dbReference type="RefSeq" id="WP_024893315.1">
    <property type="nucleotide sequence ID" value="NZ_DAIAWO010000004.1"/>
</dbReference>
<organism evidence="4 5">
    <name type="scientific">Acidithiobacillus thiooxidans</name>
    <name type="common">Thiobacillus thiooxidans</name>
    <dbReference type="NCBI Taxonomy" id="930"/>
    <lineage>
        <taxon>Bacteria</taxon>
        <taxon>Pseudomonadati</taxon>
        <taxon>Pseudomonadota</taxon>
        <taxon>Acidithiobacillia</taxon>
        <taxon>Acidithiobacillales</taxon>
        <taxon>Acidithiobacillaceae</taxon>
        <taxon>Acidithiobacillus</taxon>
    </lineage>
</organism>
<evidence type="ECO:0000256" key="2">
    <source>
        <dbReference type="HAMAP-Rule" id="MF_00048"/>
    </source>
</evidence>
<dbReference type="OrthoDB" id="9794876at2"/>